<protein>
    <submittedName>
        <fullName evidence="3">Esterase-like activity of phytase family protein</fullName>
    </submittedName>
</protein>
<sequence>MRTAALLTSALTAAALVTVAPPARATEPVALDFLGATVLPNAEQFQGTTVGGLSAISYDARSGQYYVISDDRSAKNPARFYTARIKVSTTGAPEVTLTGTKPWLRPDGTVFPPTAGTTVAPDPEGLAVDPRSGQLFWSSEGERALPSTIGDPWIRIASRDGAYRGEVTLPPHFTMSTEPTGPRQNQVLEGLSFTPDGRRLYAGTEDPLFQDGPVPSPAAGALTRVTEFDPRTRRAVAEYAYPLEKLFATPPNAGSTDTNGLTDVLALGHGKLLITERASIFSTNTWKVRLYLADTHGATNVLHRKASAGTPMRKKLLLDLSDVPGLKLDNFEGATLGPRLPDGRRSLILVTDDNFNAAEVTEFATFAISGV</sequence>
<organism evidence="3 4">
    <name type="scientific">Cryptosporangium japonicum</name>
    <dbReference type="NCBI Taxonomy" id="80872"/>
    <lineage>
        <taxon>Bacteria</taxon>
        <taxon>Bacillati</taxon>
        <taxon>Actinomycetota</taxon>
        <taxon>Actinomycetes</taxon>
        <taxon>Cryptosporangiales</taxon>
        <taxon>Cryptosporangiaceae</taxon>
        <taxon>Cryptosporangium</taxon>
    </lineage>
</organism>
<feature type="signal peptide" evidence="1">
    <location>
        <begin position="1"/>
        <end position="25"/>
    </location>
</feature>
<evidence type="ECO:0000256" key="1">
    <source>
        <dbReference type="SAM" id="SignalP"/>
    </source>
</evidence>
<evidence type="ECO:0000313" key="4">
    <source>
        <dbReference type="Proteomes" id="UP001500967"/>
    </source>
</evidence>
<accession>A0ABN0U4I1</accession>
<dbReference type="RefSeq" id="WP_344648905.1">
    <property type="nucleotide sequence ID" value="NZ_BAAAGX010000009.1"/>
</dbReference>
<comment type="caution">
    <text evidence="3">The sequence shown here is derived from an EMBL/GenBank/DDBJ whole genome shotgun (WGS) entry which is preliminary data.</text>
</comment>
<evidence type="ECO:0000259" key="2">
    <source>
        <dbReference type="Pfam" id="PF13449"/>
    </source>
</evidence>
<dbReference type="Proteomes" id="UP001500967">
    <property type="component" value="Unassembled WGS sequence"/>
</dbReference>
<dbReference type="SUPFAM" id="SSF63825">
    <property type="entry name" value="YWTD domain"/>
    <property type="match status" value="1"/>
</dbReference>
<keyword evidence="4" id="KW-1185">Reference proteome</keyword>
<name>A0ABN0U4I1_9ACTN</name>
<dbReference type="Pfam" id="PF13449">
    <property type="entry name" value="Phytase-like"/>
    <property type="match status" value="1"/>
</dbReference>
<gene>
    <name evidence="3" type="ORF">GCM10009539_24680</name>
</gene>
<proteinExistence type="predicted"/>
<feature type="domain" description="Phytase-like" evidence="2">
    <location>
        <begin position="48"/>
        <end position="355"/>
    </location>
</feature>
<evidence type="ECO:0000313" key="3">
    <source>
        <dbReference type="EMBL" id="GAA0238437.1"/>
    </source>
</evidence>
<dbReference type="PANTHER" id="PTHR37957">
    <property type="entry name" value="BLR7070 PROTEIN"/>
    <property type="match status" value="1"/>
</dbReference>
<dbReference type="InterPro" id="IPR027372">
    <property type="entry name" value="Phytase-like_dom"/>
</dbReference>
<keyword evidence="1" id="KW-0732">Signal</keyword>
<reference evidence="3 4" key="1">
    <citation type="journal article" date="2019" name="Int. J. Syst. Evol. Microbiol.">
        <title>The Global Catalogue of Microorganisms (GCM) 10K type strain sequencing project: providing services to taxonomists for standard genome sequencing and annotation.</title>
        <authorList>
            <consortium name="The Broad Institute Genomics Platform"/>
            <consortium name="The Broad Institute Genome Sequencing Center for Infectious Disease"/>
            <person name="Wu L."/>
            <person name="Ma J."/>
        </authorList>
    </citation>
    <scope>NUCLEOTIDE SEQUENCE [LARGE SCALE GENOMIC DNA]</scope>
    <source>
        <strain evidence="3 4">JCM 10425</strain>
    </source>
</reference>
<dbReference type="EMBL" id="BAAAGX010000009">
    <property type="protein sequence ID" value="GAA0238437.1"/>
    <property type="molecule type" value="Genomic_DNA"/>
</dbReference>
<dbReference type="PANTHER" id="PTHR37957:SF1">
    <property type="entry name" value="PHYTASE-LIKE DOMAIN-CONTAINING PROTEIN"/>
    <property type="match status" value="1"/>
</dbReference>
<feature type="chain" id="PRO_5046458824" evidence="1">
    <location>
        <begin position="26"/>
        <end position="371"/>
    </location>
</feature>